<evidence type="ECO:0008006" key="4">
    <source>
        <dbReference type="Google" id="ProtNLM"/>
    </source>
</evidence>
<dbReference type="Proteomes" id="UP000002287">
    <property type="component" value="Plasmid pBVIE03"/>
</dbReference>
<accession>A4JVE9</accession>
<dbReference type="EMBL" id="CP000619">
    <property type="protein sequence ID" value="ABO60252.1"/>
    <property type="molecule type" value="Genomic_DNA"/>
</dbReference>
<evidence type="ECO:0000313" key="3">
    <source>
        <dbReference type="Proteomes" id="UP000002287"/>
    </source>
</evidence>
<protein>
    <recommendedName>
        <fullName evidence="4">Replication protein O</fullName>
    </recommendedName>
</protein>
<evidence type="ECO:0000313" key="2">
    <source>
        <dbReference type="EMBL" id="ABO60252.1"/>
    </source>
</evidence>
<dbReference type="HOGENOM" id="CLU_049856_0_0_4"/>
<organism evidence="2 3">
    <name type="scientific">Burkholderia vietnamiensis (strain G4 / LMG 22486)</name>
    <name type="common">Burkholderia cepacia (strain R1808)</name>
    <dbReference type="NCBI Taxonomy" id="269482"/>
    <lineage>
        <taxon>Bacteria</taxon>
        <taxon>Pseudomonadati</taxon>
        <taxon>Pseudomonadota</taxon>
        <taxon>Betaproteobacteria</taxon>
        <taxon>Burkholderiales</taxon>
        <taxon>Burkholderiaceae</taxon>
        <taxon>Burkholderia</taxon>
        <taxon>Burkholderia cepacia complex</taxon>
    </lineage>
</organism>
<feature type="region of interest" description="Disordered" evidence="1">
    <location>
        <begin position="153"/>
        <end position="172"/>
    </location>
</feature>
<name>A4JVE9_BURVG</name>
<dbReference type="KEGG" id="bvi:Bcep1808_7375"/>
<sequence>MSIAQHSVAGEGEAHPLDSESNALNAQLEELELGRNLPYATLRAHQRALNLTTLSKRARAALASIALVVDARKPLNSVFARRSYLSRRAGLSERTWYRAEQDLVDAGLVTVSEQIRKPRGGLFGAAYIHLSEQAARALGLIATKKPAIEAPAAQADATAGTEDSSLPAQPTAKVSDRFTYKDYQYPPTQRRQPGQLPEDVQPLLAVGFRKYFIFWLMGIARRNHGKQLGHVVTACWETIKKARNPIAYVFALLRSATDFAWLAKQRHAAKIEAQDVAERHAAAEAERERIAGKRFVAVDGSKRFEVSADGSSLTVECVVEHAVRTAGGYWIDDFVVALHAGKIRLAVSADHAAFEKARDANLQAQLIEQMRQAQLARDAAAAITGAVSAVRRQSADLPPTECSWKLSGLGHTTLGGLRTLLAKAPRSVAA</sequence>
<keyword evidence="2" id="KW-0614">Plasmid</keyword>
<gene>
    <name evidence="2" type="ordered locus">Bcep1808_7375</name>
</gene>
<dbReference type="AlphaFoldDB" id="A4JVE9"/>
<geneLocation type="plasmid" evidence="2 3">
    <name>pBVIE03</name>
</geneLocation>
<proteinExistence type="predicted"/>
<reference evidence="2 3" key="1">
    <citation type="submission" date="2007-03" db="EMBL/GenBank/DDBJ databases">
        <title>Complete sequence of plasmid pBVIE03 of Burkholderia vietnamiensis G4.</title>
        <authorList>
            <consortium name="US DOE Joint Genome Institute"/>
            <person name="Copeland A."/>
            <person name="Lucas S."/>
            <person name="Lapidus A."/>
            <person name="Barry K."/>
            <person name="Detter J.C."/>
            <person name="Glavina del Rio T."/>
            <person name="Hammon N."/>
            <person name="Israni S."/>
            <person name="Dalin E."/>
            <person name="Tice H."/>
            <person name="Pitluck S."/>
            <person name="Chain P."/>
            <person name="Malfatti S."/>
            <person name="Shin M."/>
            <person name="Vergez L."/>
            <person name="Schmutz J."/>
            <person name="Larimer F."/>
            <person name="Land M."/>
            <person name="Hauser L."/>
            <person name="Kyrpides N."/>
            <person name="Tiedje J."/>
            <person name="Richardson P."/>
        </authorList>
    </citation>
    <scope>NUCLEOTIDE SEQUENCE [LARGE SCALE GENOMIC DNA]</scope>
    <source>
        <strain evidence="3">G4 / LMG 22486</strain>
        <plasmid evidence="2 3">pBVIE03</plasmid>
    </source>
</reference>
<evidence type="ECO:0000256" key="1">
    <source>
        <dbReference type="SAM" id="MobiDB-lite"/>
    </source>
</evidence>